<comment type="caution">
    <text evidence="5">The sequence shown here is derived from an EMBL/GenBank/DDBJ whole genome shotgun (WGS) entry which is preliminary data.</text>
</comment>
<feature type="region of interest" description="Disordered" evidence="2">
    <location>
        <begin position="1578"/>
        <end position="1602"/>
    </location>
</feature>
<dbReference type="PANTHER" id="PTHR45739">
    <property type="entry name" value="MATRIX PROTEIN, PUTATIVE-RELATED"/>
    <property type="match status" value="1"/>
</dbReference>
<evidence type="ECO:0000259" key="4">
    <source>
        <dbReference type="PROSITE" id="PS51272"/>
    </source>
</evidence>
<dbReference type="RefSeq" id="WP_270885218.1">
    <property type="nucleotide sequence ID" value="NZ_JAQFVF010000088.1"/>
</dbReference>
<dbReference type="SMART" id="SM00634">
    <property type="entry name" value="BID_1"/>
    <property type="match status" value="1"/>
</dbReference>
<dbReference type="Pfam" id="PF02369">
    <property type="entry name" value="Big_1"/>
    <property type="match status" value="1"/>
</dbReference>
<dbReference type="PROSITE" id="PS51127">
    <property type="entry name" value="BIG1"/>
    <property type="match status" value="1"/>
</dbReference>
<dbReference type="Gene3D" id="2.60.40.3440">
    <property type="match status" value="8"/>
</dbReference>
<feature type="domain" description="SLH" evidence="4">
    <location>
        <begin position="1703"/>
        <end position="1770"/>
    </location>
</feature>
<dbReference type="InterPro" id="IPR003344">
    <property type="entry name" value="Big_1_dom"/>
</dbReference>
<dbReference type="SUPFAM" id="SSF49373">
    <property type="entry name" value="Invasin/intimin cell-adhesion fragments"/>
    <property type="match status" value="1"/>
</dbReference>
<dbReference type="CDD" id="cd11304">
    <property type="entry name" value="Cadherin_repeat"/>
    <property type="match status" value="1"/>
</dbReference>
<dbReference type="SUPFAM" id="SSF49464">
    <property type="entry name" value="Carboxypeptidase regulatory domain-like"/>
    <property type="match status" value="2"/>
</dbReference>
<feature type="domain" description="SLH" evidence="4">
    <location>
        <begin position="1836"/>
        <end position="1894"/>
    </location>
</feature>
<name>A0ABW0KBC1_9BACL</name>
<protein>
    <submittedName>
        <fullName evidence="5">Ig-like domain-containing protein</fullName>
    </submittedName>
</protein>
<gene>
    <name evidence="5" type="ORF">ACFPOG_20250</name>
</gene>
<dbReference type="Gene3D" id="2.60.40.10">
    <property type="entry name" value="Immunoglobulins"/>
    <property type="match status" value="1"/>
</dbReference>
<feature type="domain" description="SLH" evidence="4">
    <location>
        <begin position="1771"/>
        <end position="1834"/>
    </location>
</feature>
<dbReference type="InterPro" id="IPR008969">
    <property type="entry name" value="CarboxyPept-like_regulatory"/>
</dbReference>
<dbReference type="Pfam" id="PF13620">
    <property type="entry name" value="CarboxypepD_reg"/>
    <property type="match status" value="1"/>
</dbReference>
<dbReference type="NCBIfam" id="NF012211">
    <property type="entry name" value="tand_rpt_95"/>
    <property type="match status" value="7"/>
</dbReference>
<organism evidence="5 6">
    <name type="scientific">Paenibacillus aestuarii</name>
    <dbReference type="NCBI Taxonomy" id="516965"/>
    <lineage>
        <taxon>Bacteria</taxon>
        <taxon>Bacillati</taxon>
        <taxon>Bacillota</taxon>
        <taxon>Bacilli</taxon>
        <taxon>Bacillales</taxon>
        <taxon>Paenibacillaceae</taxon>
        <taxon>Paenibacillus</taxon>
    </lineage>
</organism>
<keyword evidence="6" id="KW-1185">Reference proteome</keyword>
<evidence type="ECO:0000313" key="5">
    <source>
        <dbReference type="EMBL" id="MFC5450589.1"/>
    </source>
</evidence>
<dbReference type="InterPro" id="IPR051561">
    <property type="entry name" value="FRAS1_ECM"/>
</dbReference>
<dbReference type="Gene3D" id="2.60.40.1120">
    <property type="entry name" value="Carboxypeptidase-like, regulatory domain"/>
    <property type="match status" value="2"/>
</dbReference>
<evidence type="ECO:0000313" key="6">
    <source>
        <dbReference type="Proteomes" id="UP001596044"/>
    </source>
</evidence>
<accession>A0ABW0KBC1</accession>
<dbReference type="Proteomes" id="UP001596044">
    <property type="component" value="Unassembled WGS sequence"/>
</dbReference>
<sequence length="1937" mass="202841">MYTNVFTGPDTNGQALTVDAVVTISKIDANAHINVFDLPDSTYDGRFNPVIYTDGTNGQGDRGVTFTVNFYKHSANLSLGTLGTADVVQLKDFYMTVIDIDGNSSALTEYVEASGFQSYQVDASTQLSVKETTGGRVQFRGISTSINGLVFDKSDSAIVYYKNPISSISLVGGNTGPLGSQGSTSQRQFSYDFGASGGVTKSVFTNGVTKDTPVAPTKPVVNSQSVTTAQDTPQSITLTGATADNGTLVYSVQTGPAHGTLGPVSGSTVTYTPAPGYLGTDSFTFIATNGTVASDPAVVSITVTQGNRTPVAASQSVDTGVNQSKLITLAGTDADGDNLTYAIGTGPAHGTLSAVSGTNVTYTPAEGYAGSDSFTFTAADGKATSAPAVVSITVTQGNRAPVAASQSVDTGVNQSKLITLAGTDADGDNLTYAIGTGPAHGTLSAVNGANVTYTPEEDYAGPDSFTFTAGDGKATSAPAVVSITVTQGNRAPVAASQSVDTGVNQSKLITLAGTDADGDNLTYAIGTGPAHGTLSAVNGANVTYTPEEDYAGPDSFTFTAADGKATSAPAMVSINVIQSNRAPVVAPQAVTTDENQAKQITLAGSDADGDNLTYAIGTGPAHGTLSAVNGTNVTYTPTAGYSGPDSFTYTASDGKLTSAPAAVTITVTAINHAPVADGQAVTTDEDQSKTITLSGTDPDENNLTYAIVTGPAHGTLGPISGANVTYTPAPNYNGADSFTFTVTDGKATSTPATVNITVTPVNDAPTASGKDATTAEDQSTDITLLGADVDNDQLTYAIATPPAHGTVTIQDNVATYTPAPNYNGADSFTLTVTDGKATSDPATVNITVTPVNDKPVGNPQTVTTNQETSVGITLTGSDVDTPAEQLVYQVQTNPAHGTLTGSGSSLTYTPDFNYVGSDTFTYVVNDGNSDSEPGTVQIQVNAFTPLDGWVGNRAQHETLPYVIAAPGDPLKLSAASAVTAEKVVATVGQDQVSLLLMNGETAAADGKKIWSTTNYRLSDNMAAGDLKAVFTAYDGNNQVTQQEDERRVLEDNAYHIRTEINLRGTITDQATKQPIANALVTLYDPTGTNKIGETYTTGVDGKYHFDHIKTKNYLIVIKRDGYGTKKSVISALPTDLTSTEIVRDYELVKFNLALSANPTAMVGDGVSTSTLKAVLTDKDGLPIPGVEVEFSAPRGALLDAANAPHLTQIAVTNAQGEATVTYRSEKIEGIISQNVPITAKVDDSTHNLYATEQLIVTFQPASLKGIVTTNQDADGNGKPDPVVGAIVKVTKDFDGDGIIDFTGEAVTGPDGSYSIAIPRGDSDYNIAITKTVTLDGQSKEVTFAQTAHVGVVTGLGRENFQSIKTISGIVNSKDSSGLTKLAPPVESNLLVYFKDTAGHYIVDVVTGEPKGFPVGADGVFSASNVNQGIYTLEVRYKHADGKEIIINQRADGTLPVVSVTDDGQLNIDEELIDPYGTITNASTNQPIDGVHVVLYYADTARNHGKGIAPNSSVTLPAMPGFAPNNNANPQNSDSFGNYAYMVYPQTDYYLVATKEGFNTYTSPTISVETAIVRHDFTMSPKESSSGGGGGSVSVSSTPQGTTKPVVDAATNILIGQSVYEEGSKVPVTVEFGNLSGTNEGTGTVKLELPTGVQVVDANGGKVDGSTITWEVPLQASKPTVTFKPILQLPQINGKEQQMELTTFFIYDGTLKNRDLAKSSVKLDVVSNRFGDHEHYRYITGYPDQTFKTDRSLTRAELAAIMARLIGKYDGADPGYKDVSKKHWAYGYIKAVTAEGLFAGYDDHSFKPDQPVTRAELAAVMVKFLKVNKGTPVNLHFKDIKGNWAMADMEALYRNHMLSGYEDGTVKPNSPIRRVEAVVLINQMLYRGLLADIKPTFPDVPAKYWGFGHIEESSVSHKSKWDSAGVEHFTDQLPDQVQ</sequence>
<dbReference type="EMBL" id="JBHSMJ010000026">
    <property type="protein sequence ID" value="MFC5450589.1"/>
    <property type="molecule type" value="Genomic_DNA"/>
</dbReference>
<evidence type="ECO:0000256" key="1">
    <source>
        <dbReference type="ARBA" id="ARBA00010116"/>
    </source>
</evidence>
<evidence type="ECO:0000256" key="2">
    <source>
        <dbReference type="SAM" id="MobiDB-lite"/>
    </source>
</evidence>
<dbReference type="Pfam" id="PF00395">
    <property type="entry name" value="SLH"/>
    <property type="match status" value="3"/>
</dbReference>
<feature type="domain" description="Big-1" evidence="3">
    <location>
        <begin position="1151"/>
        <end position="1259"/>
    </location>
</feature>
<dbReference type="Pfam" id="PF17963">
    <property type="entry name" value="Big_9"/>
    <property type="match status" value="8"/>
</dbReference>
<dbReference type="PROSITE" id="PS51272">
    <property type="entry name" value="SLH"/>
    <property type="match status" value="3"/>
</dbReference>
<dbReference type="InterPro" id="IPR008964">
    <property type="entry name" value="Invasin/intimin_cell_adhesion"/>
</dbReference>
<feature type="region of interest" description="Disordered" evidence="2">
    <location>
        <begin position="678"/>
        <end position="697"/>
    </location>
</feature>
<dbReference type="InterPro" id="IPR001119">
    <property type="entry name" value="SLH_dom"/>
</dbReference>
<evidence type="ECO:0000259" key="3">
    <source>
        <dbReference type="PROSITE" id="PS51127"/>
    </source>
</evidence>
<dbReference type="PANTHER" id="PTHR45739:SF12">
    <property type="entry name" value="CHONDROITIN SULFATE PROTEOGLYCAN 4-LIKE ISOFORM X2"/>
    <property type="match status" value="1"/>
</dbReference>
<comment type="similarity">
    <text evidence="1">Belongs to the intimin/invasin family.</text>
</comment>
<reference evidence="6" key="1">
    <citation type="journal article" date="2019" name="Int. J. Syst. Evol. Microbiol.">
        <title>The Global Catalogue of Microorganisms (GCM) 10K type strain sequencing project: providing services to taxonomists for standard genome sequencing and annotation.</title>
        <authorList>
            <consortium name="The Broad Institute Genomics Platform"/>
            <consortium name="The Broad Institute Genome Sequencing Center for Infectious Disease"/>
            <person name="Wu L."/>
            <person name="Ma J."/>
        </authorList>
    </citation>
    <scope>NUCLEOTIDE SEQUENCE [LARGE SCALE GENOMIC DNA]</scope>
    <source>
        <strain evidence="6">KACC 11904</strain>
    </source>
</reference>
<dbReference type="InterPro" id="IPR013783">
    <property type="entry name" value="Ig-like_fold"/>
</dbReference>
<proteinExistence type="inferred from homology"/>